<name>A0A1G8JBJ2_9BACI</name>
<organism evidence="9 10">
    <name type="scientific">Natribacillus halophilus</name>
    <dbReference type="NCBI Taxonomy" id="549003"/>
    <lineage>
        <taxon>Bacteria</taxon>
        <taxon>Bacillati</taxon>
        <taxon>Bacillota</taxon>
        <taxon>Bacilli</taxon>
        <taxon>Bacillales</taxon>
        <taxon>Bacillaceae</taxon>
        <taxon>Natribacillus</taxon>
    </lineage>
</organism>
<evidence type="ECO:0000256" key="7">
    <source>
        <dbReference type="HAMAP-Rule" id="MF_01023"/>
    </source>
</evidence>
<dbReference type="GO" id="GO:0030170">
    <property type="term" value="F:pyridoxal phosphate binding"/>
    <property type="evidence" value="ECO:0007669"/>
    <property type="project" value="InterPro"/>
</dbReference>
<gene>
    <name evidence="7" type="primary">hisC</name>
    <name evidence="9" type="ORF">SAMN04488123_101144</name>
</gene>
<dbReference type="GO" id="GO:0000105">
    <property type="term" value="P:L-histidine biosynthetic process"/>
    <property type="evidence" value="ECO:0007669"/>
    <property type="project" value="UniProtKB-UniRule"/>
</dbReference>
<accession>A0A1G8JBJ2</accession>
<evidence type="ECO:0000313" key="10">
    <source>
        <dbReference type="Proteomes" id="UP000198853"/>
    </source>
</evidence>
<evidence type="ECO:0000256" key="2">
    <source>
        <dbReference type="ARBA" id="ARBA00011738"/>
    </source>
</evidence>
<dbReference type="Pfam" id="PF00155">
    <property type="entry name" value="Aminotran_1_2"/>
    <property type="match status" value="1"/>
</dbReference>
<evidence type="ECO:0000256" key="4">
    <source>
        <dbReference type="ARBA" id="ARBA00022679"/>
    </source>
</evidence>
<dbReference type="Gene3D" id="3.40.640.10">
    <property type="entry name" value="Type I PLP-dependent aspartate aminotransferase-like (Major domain)"/>
    <property type="match status" value="1"/>
</dbReference>
<comment type="subunit">
    <text evidence="2 7">Homodimer.</text>
</comment>
<dbReference type="PANTHER" id="PTHR43643">
    <property type="entry name" value="HISTIDINOL-PHOSPHATE AMINOTRANSFERASE 2"/>
    <property type="match status" value="1"/>
</dbReference>
<dbReference type="InterPro" id="IPR005861">
    <property type="entry name" value="HisP_aminotrans"/>
</dbReference>
<evidence type="ECO:0000256" key="5">
    <source>
        <dbReference type="ARBA" id="ARBA00022898"/>
    </source>
</evidence>
<dbReference type="InterPro" id="IPR015424">
    <property type="entry name" value="PyrdxlP-dep_Trfase"/>
</dbReference>
<feature type="modified residue" description="N6-(pyridoxal phosphate)lysine" evidence="7">
    <location>
        <position position="223"/>
    </location>
</feature>
<feature type="domain" description="Aminotransferase class I/classII large" evidence="8">
    <location>
        <begin position="32"/>
        <end position="355"/>
    </location>
</feature>
<evidence type="ECO:0000313" key="9">
    <source>
        <dbReference type="EMBL" id="SDI28556.1"/>
    </source>
</evidence>
<keyword evidence="10" id="KW-1185">Reference proteome</keyword>
<protein>
    <recommendedName>
        <fullName evidence="7">Histidinol-phosphate aminotransferase</fullName>
        <ecNumber evidence="7">2.6.1.9</ecNumber>
    </recommendedName>
    <alternativeName>
        <fullName evidence="7">Imidazole acetol-phosphate transaminase</fullName>
    </alternativeName>
</protein>
<proteinExistence type="inferred from homology"/>
<dbReference type="HAMAP" id="MF_01023">
    <property type="entry name" value="HisC_aminotrans_2"/>
    <property type="match status" value="1"/>
</dbReference>
<dbReference type="UniPathway" id="UPA00031">
    <property type="reaction ID" value="UER00012"/>
</dbReference>
<dbReference type="NCBIfam" id="TIGR01141">
    <property type="entry name" value="hisC"/>
    <property type="match status" value="1"/>
</dbReference>
<dbReference type="SUPFAM" id="SSF53383">
    <property type="entry name" value="PLP-dependent transferases"/>
    <property type="match status" value="1"/>
</dbReference>
<dbReference type="InterPro" id="IPR015421">
    <property type="entry name" value="PyrdxlP-dep_Trfase_major"/>
</dbReference>
<comment type="catalytic activity">
    <reaction evidence="7">
        <text>L-histidinol phosphate + 2-oxoglutarate = 3-(imidazol-4-yl)-2-oxopropyl phosphate + L-glutamate</text>
        <dbReference type="Rhea" id="RHEA:23744"/>
        <dbReference type="ChEBI" id="CHEBI:16810"/>
        <dbReference type="ChEBI" id="CHEBI:29985"/>
        <dbReference type="ChEBI" id="CHEBI:57766"/>
        <dbReference type="ChEBI" id="CHEBI:57980"/>
        <dbReference type="EC" id="2.6.1.9"/>
    </reaction>
</comment>
<evidence type="ECO:0000256" key="1">
    <source>
        <dbReference type="ARBA" id="ARBA00001933"/>
    </source>
</evidence>
<dbReference type="Gene3D" id="3.90.1150.10">
    <property type="entry name" value="Aspartate Aminotransferase, domain 1"/>
    <property type="match status" value="1"/>
</dbReference>
<dbReference type="EC" id="2.6.1.9" evidence="7"/>
<keyword evidence="4 7" id="KW-0808">Transferase</keyword>
<sequence length="367" mass="40902">MKMKMKPVVNQLRPYEPGKPIEDVKAEYGLDKVIKLASNENPYGSSQAVQKRLTEASTPQLYPDGHASVLRRAVANHLQVEEGQLLFGAGSDEVILLLCRAMLTEDTNTVMATPTFSQYKHNALIEGAEIIEVPLKDGFHDLPAMAEAIDEKTRIVWVCNPNNPSGTYNNADDFSAFMERVPSDVLVVSDEAYAEYVEADDYPDTLSLLKSYDNLFILRTFSKMYGLAGLRIGYGVGVKDFVSKVEPLRPPFNTTTLAQTAAITALETQTFVADCHRNNLHEKKKLESFFRDQDCYCYPSETNFILVDVGVSGDDVFQALIRRGIIVRSGEALGFPHCIRISIGTENENEQLMTAFAEWNAHGKMKV</sequence>
<comment type="similarity">
    <text evidence="7">Belongs to the class-II pyridoxal-phosphate-dependent aminotransferase family. Histidinol-phosphate aminotransferase subfamily.</text>
</comment>
<dbReference type="InterPro" id="IPR004839">
    <property type="entry name" value="Aminotransferase_I/II_large"/>
</dbReference>
<dbReference type="AlphaFoldDB" id="A0A1G8JBJ2"/>
<dbReference type="CDD" id="cd00609">
    <property type="entry name" value="AAT_like"/>
    <property type="match status" value="1"/>
</dbReference>
<evidence type="ECO:0000256" key="6">
    <source>
        <dbReference type="ARBA" id="ARBA00023102"/>
    </source>
</evidence>
<comment type="cofactor">
    <cofactor evidence="1 7">
        <name>pyridoxal 5'-phosphate</name>
        <dbReference type="ChEBI" id="CHEBI:597326"/>
    </cofactor>
</comment>
<dbReference type="PANTHER" id="PTHR43643:SF3">
    <property type="entry name" value="HISTIDINOL-PHOSPHATE AMINOTRANSFERASE"/>
    <property type="match status" value="1"/>
</dbReference>
<dbReference type="Proteomes" id="UP000198853">
    <property type="component" value="Unassembled WGS sequence"/>
</dbReference>
<dbReference type="GO" id="GO:0004400">
    <property type="term" value="F:histidinol-phosphate transaminase activity"/>
    <property type="evidence" value="ECO:0007669"/>
    <property type="project" value="UniProtKB-UniRule"/>
</dbReference>
<dbReference type="InterPro" id="IPR050106">
    <property type="entry name" value="HistidinolP_aminotransfase"/>
</dbReference>
<reference evidence="9 10" key="1">
    <citation type="submission" date="2016-10" db="EMBL/GenBank/DDBJ databases">
        <authorList>
            <person name="de Groot N.N."/>
        </authorList>
    </citation>
    <scope>NUCLEOTIDE SEQUENCE [LARGE SCALE GENOMIC DNA]</scope>
    <source>
        <strain evidence="9 10">DSM 21771</strain>
    </source>
</reference>
<dbReference type="EMBL" id="FNEN01000001">
    <property type="protein sequence ID" value="SDI28556.1"/>
    <property type="molecule type" value="Genomic_DNA"/>
</dbReference>
<dbReference type="InterPro" id="IPR015422">
    <property type="entry name" value="PyrdxlP-dep_Trfase_small"/>
</dbReference>
<evidence type="ECO:0000259" key="8">
    <source>
        <dbReference type="Pfam" id="PF00155"/>
    </source>
</evidence>
<keyword evidence="5 7" id="KW-0663">Pyridoxal phosphate</keyword>
<comment type="pathway">
    <text evidence="7">Amino-acid biosynthesis; L-histidine biosynthesis; L-histidine from 5-phospho-alpha-D-ribose 1-diphosphate: step 7/9.</text>
</comment>
<keyword evidence="3 7" id="KW-0032">Aminotransferase</keyword>
<keyword evidence="7" id="KW-0028">Amino-acid biosynthesis</keyword>
<evidence type="ECO:0000256" key="3">
    <source>
        <dbReference type="ARBA" id="ARBA00022576"/>
    </source>
</evidence>
<keyword evidence="6 7" id="KW-0368">Histidine biosynthesis</keyword>